<dbReference type="Proteomes" id="UP000242188">
    <property type="component" value="Unassembled WGS sequence"/>
</dbReference>
<dbReference type="GO" id="GO:0005576">
    <property type="term" value="C:extracellular region"/>
    <property type="evidence" value="ECO:0007669"/>
    <property type="project" value="InterPro"/>
</dbReference>
<keyword evidence="5" id="KW-1015">Disulfide bond</keyword>
<gene>
    <name evidence="11" type="ORF">KP79_PYT06299</name>
</gene>
<keyword evidence="2" id="KW-0147">Chitin-binding</keyword>
<evidence type="ECO:0000256" key="6">
    <source>
        <dbReference type="ARBA" id="ARBA00023295"/>
    </source>
</evidence>
<sequence>MKNYKNSIWLVLMSVVFGSYGMRRVCYYTNWAQYRPKLGKYTPDNIDDRLCSHIVYSFAKLTKHALTPFEWNDDSTEWSKGMFEKVNDLKKGNSDLKTLIAVGGWNMGSEPFTDMVRNEANRRKFITSAIKFMRSRNFDGLDLDWEYPGNRGSPPEDKQRFTRLVKELHAEFEQESRSTGKPRLLLTAAVAAGKDTIDKAYEIAEIGRLMDFISVMTYDLHGGWETKTGHNSPLFKGRWETGSDAYLNLAWASRYWAKMGVPKEKLNIGLAVYGRSFTLTDPSNVAVGAPAKKGNGGKFTREQGFLSYYEICEKRKKPGVKTYYIEDQKVPYIVDGDQWIGYDDPASLTAKVNYIKKSRFGGVMIWSLDLDDFTGHCNKQKYPLLNAINKALGVTMPKRIPRQKLVHIQTANNARAQTSVIRPPDLPKSGVIRPNKPQSSVCVGVPDGSFLPHEKVCNKFFRCLGGVKLELNCHGELEFNRVISRCDWPQEANCSIKKSPNITTAVEHRVTTNSNTVVPAKQKITWEPPPQSDFPPAPPTDLRQMQSVQELERQLTGPLLTLEPQQQVTNLWDTSPDQSLPRKPVQQPQWNPPQSAGPTSWDIANRDMVQEITPTPSLTQSGLFRESALPNPPPDMLNAGQEPGQAPLDTNVAPVTAMELAQLFEGATSFLNNFGGTRRSEFCRGRVNGIYKDPHSCEKFIECSHGITYRTSCGPGRAFHPQFLICDYTFNVQGCA</sequence>
<evidence type="ECO:0000256" key="4">
    <source>
        <dbReference type="ARBA" id="ARBA00022801"/>
    </source>
</evidence>
<evidence type="ECO:0000313" key="11">
    <source>
        <dbReference type="EMBL" id="OWF36273.1"/>
    </source>
</evidence>
<dbReference type="Gene3D" id="2.170.140.10">
    <property type="entry name" value="Chitin binding domain"/>
    <property type="match status" value="1"/>
</dbReference>
<dbReference type="InterPro" id="IPR050314">
    <property type="entry name" value="Glycosyl_Hydrlase_18"/>
</dbReference>
<dbReference type="FunFam" id="3.10.50.10:FF:000001">
    <property type="entry name" value="Chitinase 3-like 1"/>
    <property type="match status" value="1"/>
</dbReference>
<dbReference type="Gene3D" id="3.20.20.80">
    <property type="entry name" value="Glycosidases"/>
    <property type="match status" value="2"/>
</dbReference>
<evidence type="ECO:0000256" key="1">
    <source>
        <dbReference type="ARBA" id="ARBA00009121"/>
    </source>
</evidence>
<dbReference type="PROSITE" id="PS01095">
    <property type="entry name" value="GH18_1"/>
    <property type="match status" value="1"/>
</dbReference>
<dbReference type="InterPro" id="IPR001579">
    <property type="entry name" value="Glyco_hydro_18_chit_AS"/>
</dbReference>
<evidence type="ECO:0000259" key="9">
    <source>
        <dbReference type="PROSITE" id="PS50940"/>
    </source>
</evidence>
<feature type="domain" description="Chitin-binding type-2" evidence="9">
    <location>
        <begin position="439"/>
        <end position="496"/>
    </location>
</feature>
<feature type="compositionally biased region" description="Polar residues" evidence="8">
    <location>
        <begin position="586"/>
        <end position="598"/>
    </location>
</feature>
<comment type="similarity">
    <text evidence="1">Belongs to the glycosyl hydrolase 18 family. Chitinase class II subfamily.</text>
</comment>
<dbReference type="SMART" id="SM00494">
    <property type="entry name" value="ChtBD2"/>
    <property type="match status" value="2"/>
</dbReference>
<evidence type="ECO:0000259" key="10">
    <source>
        <dbReference type="PROSITE" id="PS51910"/>
    </source>
</evidence>
<dbReference type="SUPFAM" id="SSF57625">
    <property type="entry name" value="Invertebrate chitin-binding proteins"/>
    <property type="match status" value="2"/>
</dbReference>
<accession>A0A210PIH0</accession>
<dbReference type="AlphaFoldDB" id="A0A210PIH0"/>
<dbReference type="CDD" id="cd02872">
    <property type="entry name" value="GH18_chitolectin_chitotriosidase"/>
    <property type="match status" value="1"/>
</dbReference>
<dbReference type="OrthoDB" id="76388at2759"/>
<dbReference type="Pfam" id="PF01607">
    <property type="entry name" value="CBM_14"/>
    <property type="match status" value="2"/>
</dbReference>
<keyword evidence="3" id="KW-0732">Signal</keyword>
<evidence type="ECO:0000256" key="8">
    <source>
        <dbReference type="SAM" id="MobiDB-lite"/>
    </source>
</evidence>
<dbReference type="Gene3D" id="3.10.50.10">
    <property type="match status" value="1"/>
</dbReference>
<evidence type="ECO:0000313" key="12">
    <source>
        <dbReference type="Proteomes" id="UP000242188"/>
    </source>
</evidence>
<dbReference type="EMBL" id="NEDP02076650">
    <property type="protein sequence ID" value="OWF36273.1"/>
    <property type="molecule type" value="Genomic_DNA"/>
</dbReference>
<dbReference type="GO" id="GO:0005975">
    <property type="term" value="P:carbohydrate metabolic process"/>
    <property type="evidence" value="ECO:0007669"/>
    <property type="project" value="InterPro"/>
</dbReference>
<dbReference type="PANTHER" id="PTHR11177">
    <property type="entry name" value="CHITINASE"/>
    <property type="match status" value="1"/>
</dbReference>
<feature type="domain" description="GH18" evidence="10">
    <location>
        <begin position="22"/>
        <end position="395"/>
    </location>
</feature>
<evidence type="ECO:0000256" key="7">
    <source>
        <dbReference type="RuleBase" id="RU000489"/>
    </source>
</evidence>
<dbReference type="GO" id="GO:0004568">
    <property type="term" value="F:chitinase activity"/>
    <property type="evidence" value="ECO:0007669"/>
    <property type="project" value="TreeGrafter"/>
</dbReference>
<keyword evidence="4 7" id="KW-0378">Hydrolase</keyword>
<proteinExistence type="inferred from homology"/>
<keyword evidence="6 7" id="KW-0326">Glycosidase</keyword>
<dbReference type="GO" id="GO:0006032">
    <property type="term" value="P:chitin catabolic process"/>
    <property type="evidence" value="ECO:0007669"/>
    <property type="project" value="TreeGrafter"/>
</dbReference>
<evidence type="ECO:0000256" key="3">
    <source>
        <dbReference type="ARBA" id="ARBA00022729"/>
    </source>
</evidence>
<keyword evidence="12" id="KW-1185">Reference proteome</keyword>
<dbReference type="SUPFAM" id="SSF51445">
    <property type="entry name" value="(Trans)glycosidases"/>
    <property type="match status" value="1"/>
</dbReference>
<dbReference type="FunFam" id="3.20.20.80:FF:000007">
    <property type="entry name" value="Acidic mammalian chitinase"/>
    <property type="match status" value="1"/>
</dbReference>
<comment type="caution">
    <text evidence="11">The sequence shown here is derived from an EMBL/GenBank/DDBJ whole genome shotgun (WGS) entry which is preliminary data.</text>
</comment>
<reference evidence="11 12" key="1">
    <citation type="journal article" date="2017" name="Nat. Ecol. Evol.">
        <title>Scallop genome provides insights into evolution of bilaterian karyotype and development.</title>
        <authorList>
            <person name="Wang S."/>
            <person name="Zhang J."/>
            <person name="Jiao W."/>
            <person name="Li J."/>
            <person name="Xun X."/>
            <person name="Sun Y."/>
            <person name="Guo X."/>
            <person name="Huan P."/>
            <person name="Dong B."/>
            <person name="Zhang L."/>
            <person name="Hu X."/>
            <person name="Sun X."/>
            <person name="Wang J."/>
            <person name="Zhao C."/>
            <person name="Wang Y."/>
            <person name="Wang D."/>
            <person name="Huang X."/>
            <person name="Wang R."/>
            <person name="Lv J."/>
            <person name="Li Y."/>
            <person name="Zhang Z."/>
            <person name="Liu B."/>
            <person name="Lu W."/>
            <person name="Hui Y."/>
            <person name="Liang J."/>
            <person name="Zhou Z."/>
            <person name="Hou R."/>
            <person name="Li X."/>
            <person name="Liu Y."/>
            <person name="Li H."/>
            <person name="Ning X."/>
            <person name="Lin Y."/>
            <person name="Zhao L."/>
            <person name="Xing Q."/>
            <person name="Dou J."/>
            <person name="Li Y."/>
            <person name="Mao J."/>
            <person name="Guo H."/>
            <person name="Dou H."/>
            <person name="Li T."/>
            <person name="Mu C."/>
            <person name="Jiang W."/>
            <person name="Fu Q."/>
            <person name="Fu X."/>
            <person name="Miao Y."/>
            <person name="Liu J."/>
            <person name="Yu Q."/>
            <person name="Li R."/>
            <person name="Liao H."/>
            <person name="Li X."/>
            <person name="Kong Y."/>
            <person name="Jiang Z."/>
            <person name="Chourrout D."/>
            <person name="Li R."/>
            <person name="Bao Z."/>
        </authorList>
    </citation>
    <scope>NUCLEOTIDE SEQUENCE [LARGE SCALE GENOMIC DNA]</scope>
    <source>
        <strain evidence="11 12">PY_sf001</strain>
    </source>
</reference>
<dbReference type="InterPro" id="IPR017853">
    <property type="entry name" value="GH"/>
</dbReference>
<dbReference type="Pfam" id="PF00704">
    <property type="entry name" value="Glyco_hydro_18"/>
    <property type="match status" value="1"/>
</dbReference>
<dbReference type="InterPro" id="IPR029070">
    <property type="entry name" value="Chitinase_insertion_sf"/>
</dbReference>
<dbReference type="SUPFAM" id="SSF54556">
    <property type="entry name" value="Chitinase insertion domain"/>
    <property type="match status" value="1"/>
</dbReference>
<dbReference type="InterPro" id="IPR011583">
    <property type="entry name" value="Chitinase_II/V-like_cat"/>
</dbReference>
<dbReference type="GO" id="GO:0008061">
    <property type="term" value="F:chitin binding"/>
    <property type="evidence" value="ECO:0007669"/>
    <property type="project" value="UniProtKB-KW"/>
</dbReference>
<name>A0A210PIH0_MIZYE</name>
<evidence type="ECO:0000256" key="2">
    <source>
        <dbReference type="ARBA" id="ARBA00022669"/>
    </source>
</evidence>
<dbReference type="STRING" id="6573.A0A210PIH0"/>
<organism evidence="11 12">
    <name type="scientific">Mizuhopecten yessoensis</name>
    <name type="common">Japanese scallop</name>
    <name type="synonym">Patinopecten yessoensis</name>
    <dbReference type="NCBI Taxonomy" id="6573"/>
    <lineage>
        <taxon>Eukaryota</taxon>
        <taxon>Metazoa</taxon>
        <taxon>Spiralia</taxon>
        <taxon>Lophotrochozoa</taxon>
        <taxon>Mollusca</taxon>
        <taxon>Bivalvia</taxon>
        <taxon>Autobranchia</taxon>
        <taxon>Pteriomorphia</taxon>
        <taxon>Pectinida</taxon>
        <taxon>Pectinoidea</taxon>
        <taxon>Pectinidae</taxon>
        <taxon>Mizuhopecten</taxon>
    </lineage>
</organism>
<dbReference type="PANTHER" id="PTHR11177:SF317">
    <property type="entry name" value="CHITINASE 12-RELATED"/>
    <property type="match status" value="1"/>
</dbReference>
<dbReference type="InterPro" id="IPR001223">
    <property type="entry name" value="Glyco_hydro18_cat"/>
</dbReference>
<dbReference type="PROSITE" id="PS50940">
    <property type="entry name" value="CHIT_BIND_II"/>
    <property type="match status" value="2"/>
</dbReference>
<dbReference type="SMART" id="SM00636">
    <property type="entry name" value="Glyco_18"/>
    <property type="match status" value="1"/>
</dbReference>
<dbReference type="PROSITE" id="PS51910">
    <property type="entry name" value="GH18_2"/>
    <property type="match status" value="1"/>
</dbReference>
<feature type="domain" description="Chitin-binding type-2" evidence="9">
    <location>
        <begin position="680"/>
        <end position="736"/>
    </location>
</feature>
<dbReference type="InterPro" id="IPR036508">
    <property type="entry name" value="Chitin-bd_dom_sf"/>
</dbReference>
<protein>
    <submittedName>
        <fullName evidence="11">Acidic mammalian chitinase</fullName>
    </submittedName>
</protein>
<evidence type="ECO:0000256" key="5">
    <source>
        <dbReference type="ARBA" id="ARBA00023157"/>
    </source>
</evidence>
<dbReference type="InterPro" id="IPR002557">
    <property type="entry name" value="Chitin-bd_dom"/>
</dbReference>
<feature type="region of interest" description="Disordered" evidence="8">
    <location>
        <begin position="572"/>
        <end position="601"/>
    </location>
</feature>